<accession>A0A9P8C2Y5</accession>
<evidence type="ECO:0000313" key="2">
    <source>
        <dbReference type="Proteomes" id="UP000824998"/>
    </source>
</evidence>
<proteinExistence type="predicted"/>
<evidence type="ECO:0000313" key="1">
    <source>
        <dbReference type="EMBL" id="KAG9232003.1"/>
    </source>
</evidence>
<sequence>MLRSHSMFPILLLAPPFFISLHLTIGGLKLFFTSNTKHETLNKQLPSACPMVGRRNQSLGGLSSATVIYVLHGSWSCTSILYHFASFCETMVPEEPIERMDAIIPPHVKNH</sequence>
<dbReference type="AlphaFoldDB" id="A0A9P8C2Y5"/>
<comment type="caution">
    <text evidence="1">The sequence shown here is derived from an EMBL/GenBank/DDBJ whole genome shotgun (WGS) entry which is preliminary data.</text>
</comment>
<name>A0A9P8C2Y5_9HELO</name>
<keyword evidence="2" id="KW-1185">Reference proteome</keyword>
<dbReference type="EMBL" id="MU251570">
    <property type="protein sequence ID" value="KAG9232003.1"/>
    <property type="molecule type" value="Genomic_DNA"/>
</dbReference>
<protein>
    <submittedName>
        <fullName evidence="1">Uncharacterized protein</fullName>
    </submittedName>
</protein>
<organism evidence="1 2">
    <name type="scientific">Amylocarpus encephaloides</name>
    <dbReference type="NCBI Taxonomy" id="45428"/>
    <lineage>
        <taxon>Eukaryota</taxon>
        <taxon>Fungi</taxon>
        <taxon>Dikarya</taxon>
        <taxon>Ascomycota</taxon>
        <taxon>Pezizomycotina</taxon>
        <taxon>Leotiomycetes</taxon>
        <taxon>Helotiales</taxon>
        <taxon>Helotiales incertae sedis</taxon>
        <taxon>Amylocarpus</taxon>
    </lineage>
</organism>
<reference evidence="1" key="1">
    <citation type="journal article" date="2021" name="IMA Fungus">
        <title>Genomic characterization of three marine fungi, including Emericellopsis atlantica sp. nov. with signatures of a generalist lifestyle and marine biomass degradation.</title>
        <authorList>
            <person name="Hagestad O.C."/>
            <person name="Hou L."/>
            <person name="Andersen J.H."/>
            <person name="Hansen E.H."/>
            <person name="Altermark B."/>
            <person name="Li C."/>
            <person name="Kuhnert E."/>
            <person name="Cox R.J."/>
            <person name="Crous P.W."/>
            <person name="Spatafora J.W."/>
            <person name="Lail K."/>
            <person name="Amirebrahimi M."/>
            <person name="Lipzen A."/>
            <person name="Pangilinan J."/>
            <person name="Andreopoulos W."/>
            <person name="Hayes R.D."/>
            <person name="Ng V."/>
            <person name="Grigoriev I.V."/>
            <person name="Jackson S.A."/>
            <person name="Sutton T.D.S."/>
            <person name="Dobson A.D.W."/>
            <person name="Rama T."/>
        </authorList>
    </citation>
    <scope>NUCLEOTIDE SEQUENCE</scope>
    <source>
        <strain evidence="1">TRa018bII</strain>
    </source>
</reference>
<dbReference type="Proteomes" id="UP000824998">
    <property type="component" value="Unassembled WGS sequence"/>
</dbReference>
<gene>
    <name evidence="1" type="ORF">BJ875DRAFT_468024</name>
</gene>